<evidence type="ECO:0000313" key="2">
    <source>
        <dbReference type="EMBL" id="GBM56470.1"/>
    </source>
</evidence>
<evidence type="ECO:0000259" key="1">
    <source>
        <dbReference type="PROSITE" id="PS51148"/>
    </source>
</evidence>
<dbReference type="GO" id="GO:0003723">
    <property type="term" value="F:RNA binding"/>
    <property type="evidence" value="ECO:0007669"/>
    <property type="project" value="InterPro"/>
</dbReference>
<organism evidence="2 3">
    <name type="scientific">Araneus ventricosus</name>
    <name type="common">Orbweaver spider</name>
    <name type="synonym">Epeira ventricosa</name>
    <dbReference type="NCBI Taxonomy" id="182803"/>
    <lineage>
        <taxon>Eukaryota</taxon>
        <taxon>Metazoa</taxon>
        <taxon>Ecdysozoa</taxon>
        <taxon>Arthropoda</taxon>
        <taxon>Chelicerata</taxon>
        <taxon>Arachnida</taxon>
        <taxon>Araneae</taxon>
        <taxon>Araneomorphae</taxon>
        <taxon>Entelegynae</taxon>
        <taxon>Araneoidea</taxon>
        <taxon>Araneidae</taxon>
        <taxon>Araneus</taxon>
    </lineage>
</organism>
<dbReference type="AlphaFoldDB" id="A0A4Y2GRV0"/>
<comment type="caution">
    <text evidence="2">The sequence shown here is derived from an EMBL/GenBank/DDBJ whole genome shotgun (WGS) entry which is preliminary data.</text>
</comment>
<feature type="domain" description="AXH" evidence="1">
    <location>
        <begin position="38"/>
        <end position="73"/>
    </location>
</feature>
<dbReference type="Proteomes" id="UP000499080">
    <property type="component" value="Unassembled WGS sequence"/>
</dbReference>
<protein>
    <recommendedName>
        <fullName evidence="1">AXH domain-containing protein</fullName>
    </recommendedName>
</protein>
<reference evidence="2 3" key="1">
    <citation type="journal article" date="2019" name="Sci. Rep.">
        <title>Orb-weaving spider Araneus ventricosus genome elucidates the spidroin gene catalogue.</title>
        <authorList>
            <person name="Kono N."/>
            <person name="Nakamura H."/>
            <person name="Ohtoshi R."/>
            <person name="Moran D.A.P."/>
            <person name="Shinohara A."/>
            <person name="Yoshida Y."/>
            <person name="Fujiwara M."/>
            <person name="Mori M."/>
            <person name="Tomita M."/>
            <person name="Arakawa K."/>
        </authorList>
    </citation>
    <scope>NUCLEOTIDE SEQUENCE [LARGE SCALE GENOMIC DNA]</scope>
</reference>
<accession>A0A4Y2GRV0</accession>
<proteinExistence type="predicted"/>
<dbReference type="PROSITE" id="PS51148">
    <property type="entry name" value="AXH"/>
    <property type="match status" value="1"/>
</dbReference>
<name>A0A4Y2GRV0_ARAVE</name>
<dbReference type="EMBL" id="BGPR01001548">
    <property type="protein sequence ID" value="GBM56470.1"/>
    <property type="molecule type" value="Genomic_DNA"/>
</dbReference>
<dbReference type="InterPro" id="IPR003652">
    <property type="entry name" value="Ataxin_AXH_dom"/>
</dbReference>
<gene>
    <name evidence="2" type="ORF">AVEN_126285_1</name>
</gene>
<sequence length="73" mass="8790">MEVFCLGLLKRKMSQNWAEKWGKFITLRGIELRIEHCFSSPIVQRAWTYFLSGENLRLYRRILKKLSILKTKD</sequence>
<keyword evidence="3" id="KW-1185">Reference proteome</keyword>
<evidence type="ECO:0000313" key="3">
    <source>
        <dbReference type="Proteomes" id="UP000499080"/>
    </source>
</evidence>